<dbReference type="OrthoDB" id="10652801at2759"/>
<accession>A0A3S1B0U4</accession>
<comment type="caution">
    <text evidence="1">The sequence shown here is derived from an EMBL/GenBank/DDBJ whole genome shotgun (WGS) entry which is preliminary data.</text>
</comment>
<proteinExistence type="predicted"/>
<protein>
    <submittedName>
        <fullName evidence="1">Uncharacterized protein</fullName>
    </submittedName>
</protein>
<dbReference type="EMBL" id="RQTK01000940">
    <property type="protein sequence ID" value="RUS73409.1"/>
    <property type="molecule type" value="Genomic_DNA"/>
</dbReference>
<organism evidence="1 2">
    <name type="scientific">Elysia chlorotica</name>
    <name type="common">Eastern emerald elysia</name>
    <name type="synonym">Sea slug</name>
    <dbReference type="NCBI Taxonomy" id="188477"/>
    <lineage>
        <taxon>Eukaryota</taxon>
        <taxon>Metazoa</taxon>
        <taxon>Spiralia</taxon>
        <taxon>Lophotrochozoa</taxon>
        <taxon>Mollusca</taxon>
        <taxon>Gastropoda</taxon>
        <taxon>Heterobranchia</taxon>
        <taxon>Euthyneura</taxon>
        <taxon>Panpulmonata</taxon>
        <taxon>Sacoglossa</taxon>
        <taxon>Placobranchoidea</taxon>
        <taxon>Plakobranchidae</taxon>
        <taxon>Elysia</taxon>
    </lineage>
</organism>
<evidence type="ECO:0000313" key="2">
    <source>
        <dbReference type="Proteomes" id="UP000271974"/>
    </source>
</evidence>
<keyword evidence="2" id="KW-1185">Reference proteome</keyword>
<dbReference type="Proteomes" id="UP000271974">
    <property type="component" value="Unassembled WGS sequence"/>
</dbReference>
<evidence type="ECO:0000313" key="1">
    <source>
        <dbReference type="EMBL" id="RUS73409.1"/>
    </source>
</evidence>
<dbReference type="AlphaFoldDB" id="A0A3S1B0U4"/>
<sequence>MSLARDRQCVGVWQIFEERLEIGGGGCPGGYVYLYGELGLSVDPSPQQPANILGGGKLKVVGGSSQQVSKTFSINKAFDTRVHPYIKPKTTAAAAASTTAYTPTSVSDETSPSLLGLPSAISPGIESALCLPSAATVAAVTGPDILTSAQPLSDAQQQVFDLCLVSTGKGHGASLVDSGLLVSALTMARLAADSLVQGKL</sequence>
<gene>
    <name evidence="1" type="ORF">EGW08_018829</name>
</gene>
<reference evidence="1 2" key="1">
    <citation type="submission" date="2019-01" db="EMBL/GenBank/DDBJ databases">
        <title>A draft genome assembly of the solar-powered sea slug Elysia chlorotica.</title>
        <authorList>
            <person name="Cai H."/>
            <person name="Li Q."/>
            <person name="Fang X."/>
            <person name="Li J."/>
            <person name="Curtis N.E."/>
            <person name="Altenburger A."/>
            <person name="Shibata T."/>
            <person name="Feng M."/>
            <person name="Maeda T."/>
            <person name="Schwartz J.A."/>
            <person name="Shigenobu S."/>
            <person name="Lundholm N."/>
            <person name="Nishiyama T."/>
            <person name="Yang H."/>
            <person name="Hasebe M."/>
            <person name="Li S."/>
            <person name="Pierce S.K."/>
            <person name="Wang J."/>
        </authorList>
    </citation>
    <scope>NUCLEOTIDE SEQUENCE [LARGE SCALE GENOMIC DNA]</scope>
    <source>
        <strain evidence="1">EC2010</strain>
        <tissue evidence="1">Whole organism of an adult</tissue>
    </source>
</reference>
<name>A0A3S1B0U4_ELYCH</name>